<protein>
    <recommendedName>
        <fullName evidence="3">DUF3800 domain-containing protein</fullName>
    </recommendedName>
</protein>
<evidence type="ECO:0000313" key="1">
    <source>
        <dbReference type="EMBL" id="SMO41410.1"/>
    </source>
</evidence>
<accession>A0A521B3V7</accession>
<reference evidence="1 2" key="1">
    <citation type="submission" date="2017-05" db="EMBL/GenBank/DDBJ databases">
        <authorList>
            <person name="Varghese N."/>
            <person name="Submissions S."/>
        </authorList>
    </citation>
    <scope>NUCLEOTIDE SEQUENCE [LARGE SCALE GENOMIC DNA]</scope>
    <source>
        <strain evidence="1 2">DSM 29982</strain>
    </source>
</reference>
<dbReference type="AlphaFoldDB" id="A0A521B3V7"/>
<sequence>MDFETAELISIQEYHSMQNARLDFSTPYTFYYDETNNIKTFYVRENDFNYSFTANFVLGGLVHQGDAPDVQPLIDSFRLQKTAPEAKFKHIAFGGFTDCLKSQKLKLFFRYIIDSPLYVHYTSLNILYWSVVDIVDSAILNSSAAQQIGDFSHKLKNDLYKLCRLEIENVARLFYDFGYPNIQPENIGAFIDALVGIFEPYLDQEEFHFGLESLRQILKQSRKQGSLAFIMDEEDHVLLKDLTHFYLRPVYTFKNSTHIFDNEDSIQEELKEYRMLFNGTEYKNYTFVDSQASPLTQLSDIFSGIMGKYTHYRNTHSIEQIQQDIANLSMLQLENLKLFVELIDRSDRKNPAFMYSTDSYEELLKFDRLKEIVMAMR</sequence>
<proteinExistence type="predicted"/>
<dbReference type="EMBL" id="FXTQ01000001">
    <property type="protein sequence ID" value="SMO41410.1"/>
    <property type="molecule type" value="Genomic_DNA"/>
</dbReference>
<keyword evidence="2" id="KW-1185">Reference proteome</keyword>
<name>A0A521B3V7_9FLAO</name>
<evidence type="ECO:0008006" key="3">
    <source>
        <dbReference type="Google" id="ProtNLM"/>
    </source>
</evidence>
<evidence type="ECO:0000313" key="2">
    <source>
        <dbReference type="Proteomes" id="UP000319267"/>
    </source>
</evidence>
<organism evidence="1 2">
    <name type="scientific">Flavobacterium nitrogenifigens</name>
    <dbReference type="NCBI Taxonomy" id="1617283"/>
    <lineage>
        <taxon>Bacteria</taxon>
        <taxon>Pseudomonadati</taxon>
        <taxon>Bacteroidota</taxon>
        <taxon>Flavobacteriia</taxon>
        <taxon>Flavobacteriales</taxon>
        <taxon>Flavobacteriaceae</taxon>
        <taxon>Flavobacterium</taxon>
    </lineage>
</organism>
<dbReference type="InterPro" id="IPR024524">
    <property type="entry name" value="DUF3800"/>
</dbReference>
<dbReference type="Proteomes" id="UP000319267">
    <property type="component" value="Unassembled WGS sequence"/>
</dbReference>
<dbReference type="RefSeq" id="WP_204251875.1">
    <property type="nucleotide sequence ID" value="NZ_CP043612.1"/>
</dbReference>
<dbReference type="Pfam" id="PF12686">
    <property type="entry name" value="DUF3800"/>
    <property type="match status" value="1"/>
</dbReference>
<gene>
    <name evidence="1" type="ORF">SAMN06265220_101632</name>
</gene>